<dbReference type="SMART" id="SM00387">
    <property type="entry name" value="HATPase_c"/>
    <property type="match status" value="1"/>
</dbReference>
<evidence type="ECO:0000256" key="1">
    <source>
        <dbReference type="ARBA" id="ARBA00000085"/>
    </source>
</evidence>
<evidence type="ECO:0000256" key="10">
    <source>
        <dbReference type="ARBA" id="ARBA00023136"/>
    </source>
</evidence>
<feature type="transmembrane region" description="Helical" evidence="11">
    <location>
        <begin position="162"/>
        <end position="185"/>
    </location>
</feature>
<dbReference type="PRINTS" id="PR00344">
    <property type="entry name" value="BCTRLSENSOR"/>
</dbReference>
<accession>A0ABY3WVG2</accession>
<dbReference type="Pfam" id="PF02518">
    <property type="entry name" value="HATPase_c"/>
    <property type="match status" value="1"/>
</dbReference>
<dbReference type="InterPro" id="IPR036097">
    <property type="entry name" value="HisK_dim/P_sf"/>
</dbReference>
<evidence type="ECO:0000313" key="14">
    <source>
        <dbReference type="EMBL" id="UNM16639.1"/>
    </source>
</evidence>
<gene>
    <name evidence="14" type="ORF">J4032_21105</name>
</gene>
<evidence type="ECO:0000256" key="4">
    <source>
        <dbReference type="ARBA" id="ARBA00022553"/>
    </source>
</evidence>
<dbReference type="CDD" id="cd00075">
    <property type="entry name" value="HATPase"/>
    <property type="match status" value="1"/>
</dbReference>
<dbReference type="CDD" id="cd00082">
    <property type="entry name" value="HisKA"/>
    <property type="match status" value="1"/>
</dbReference>
<evidence type="ECO:0000256" key="8">
    <source>
        <dbReference type="ARBA" id="ARBA00022989"/>
    </source>
</evidence>
<keyword evidence="9" id="KW-0902">Two-component regulatory system</keyword>
<dbReference type="Pfam" id="PF00512">
    <property type="entry name" value="HisKA"/>
    <property type="match status" value="1"/>
</dbReference>
<keyword evidence="8 11" id="KW-1133">Transmembrane helix</keyword>
<sequence length="497" mass="51213">MVTAALTALALLGANAAGVILLRSYLVDRVDQQLTLSGTGAGQRERLVSAIVAGTATAPTGERTGGQFLSEALGGDSRMLVYDATGLRGTYPTPPEAPGPDLPPVSELAERTGGPFTVTSPDGATSWRVAVSAVGPVAGLAEGGFVVVTTSFAQIDATTERLVLIDAVVTAAALAVLGAAAALLVRVGLRPLTRMAATAGAIAAGDLTRRVADTDPHTEPGRLGGAMNAMLGRVEAEITARAASEQRLRRFLADASHELRTPLTSIRGFAELYRRGGDGADALRRIEAEAARMGVLVEDLLLLARLDEQRTPERRPVDLLELSLDVVRDLRARAPRRTVRVQSLDAADGLIEPLVVVGDPLRLRQVLGNLVANADRHTPPEATITVRLGPALPDALGAAVSAAGAQPPPERTAAVVEVVDTGAGVPAEHAPHVFERLYRADPARSGGGAGLGLAIAAALAESHGGRVELAARRPPGGGAVFRVVLPLPLPLPLPPSA</sequence>
<name>A0ABY3WVG2_9ACTN</name>
<keyword evidence="15" id="KW-1185">Reference proteome</keyword>
<evidence type="ECO:0000256" key="5">
    <source>
        <dbReference type="ARBA" id="ARBA00022679"/>
    </source>
</evidence>
<dbReference type="EC" id="2.7.13.3" evidence="3"/>
<dbReference type="InterPro" id="IPR004358">
    <property type="entry name" value="Sig_transdc_His_kin-like_C"/>
</dbReference>
<dbReference type="InterPro" id="IPR003661">
    <property type="entry name" value="HisK_dim/P_dom"/>
</dbReference>
<dbReference type="InterPro" id="IPR036890">
    <property type="entry name" value="HATPase_C_sf"/>
</dbReference>
<dbReference type="PANTHER" id="PTHR45436:SF5">
    <property type="entry name" value="SENSOR HISTIDINE KINASE TRCS"/>
    <property type="match status" value="1"/>
</dbReference>
<dbReference type="InterPro" id="IPR050428">
    <property type="entry name" value="TCS_sensor_his_kinase"/>
</dbReference>
<dbReference type="InterPro" id="IPR005467">
    <property type="entry name" value="His_kinase_dom"/>
</dbReference>
<evidence type="ECO:0000256" key="7">
    <source>
        <dbReference type="ARBA" id="ARBA00022777"/>
    </source>
</evidence>
<dbReference type="SMART" id="SM00388">
    <property type="entry name" value="HisKA"/>
    <property type="match status" value="1"/>
</dbReference>
<dbReference type="InterPro" id="IPR003660">
    <property type="entry name" value="HAMP_dom"/>
</dbReference>
<dbReference type="Proteomes" id="UP000828924">
    <property type="component" value="Chromosome"/>
</dbReference>
<dbReference type="PANTHER" id="PTHR45436">
    <property type="entry name" value="SENSOR HISTIDINE KINASE YKOH"/>
    <property type="match status" value="1"/>
</dbReference>
<dbReference type="Pfam" id="PF00672">
    <property type="entry name" value="HAMP"/>
    <property type="match status" value="1"/>
</dbReference>
<keyword evidence="10 11" id="KW-0472">Membrane</keyword>
<keyword evidence="6 11" id="KW-0812">Transmembrane</keyword>
<evidence type="ECO:0000256" key="3">
    <source>
        <dbReference type="ARBA" id="ARBA00012438"/>
    </source>
</evidence>
<protein>
    <recommendedName>
        <fullName evidence="3">histidine kinase</fullName>
        <ecNumber evidence="3">2.7.13.3</ecNumber>
    </recommendedName>
</protein>
<dbReference type="SUPFAM" id="SSF158472">
    <property type="entry name" value="HAMP domain-like"/>
    <property type="match status" value="1"/>
</dbReference>
<evidence type="ECO:0000256" key="9">
    <source>
        <dbReference type="ARBA" id="ARBA00023012"/>
    </source>
</evidence>
<evidence type="ECO:0000256" key="6">
    <source>
        <dbReference type="ARBA" id="ARBA00022692"/>
    </source>
</evidence>
<comment type="subcellular location">
    <subcellularLocation>
        <location evidence="2">Cell membrane</location>
    </subcellularLocation>
</comment>
<dbReference type="PROSITE" id="PS50885">
    <property type="entry name" value="HAMP"/>
    <property type="match status" value="1"/>
</dbReference>
<dbReference type="Gene3D" id="6.10.340.10">
    <property type="match status" value="1"/>
</dbReference>
<evidence type="ECO:0000256" key="2">
    <source>
        <dbReference type="ARBA" id="ARBA00004236"/>
    </source>
</evidence>
<evidence type="ECO:0000259" key="12">
    <source>
        <dbReference type="PROSITE" id="PS50109"/>
    </source>
</evidence>
<dbReference type="Gene3D" id="1.10.287.130">
    <property type="match status" value="1"/>
</dbReference>
<feature type="domain" description="HAMP" evidence="13">
    <location>
        <begin position="186"/>
        <end position="239"/>
    </location>
</feature>
<keyword evidence="5" id="KW-0808">Transferase</keyword>
<keyword evidence="7" id="KW-0418">Kinase</keyword>
<evidence type="ECO:0000259" key="13">
    <source>
        <dbReference type="PROSITE" id="PS50885"/>
    </source>
</evidence>
<dbReference type="SUPFAM" id="SSF55874">
    <property type="entry name" value="ATPase domain of HSP90 chaperone/DNA topoisomerase II/histidine kinase"/>
    <property type="match status" value="1"/>
</dbReference>
<evidence type="ECO:0000256" key="11">
    <source>
        <dbReference type="SAM" id="Phobius"/>
    </source>
</evidence>
<reference evidence="14 15" key="1">
    <citation type="submission" date="2021-03" db="EMBL/GenBank/DDBJ databases">
        <title>Complete genome of Streptomyces formicae strain 1H-GS9 (DSM 100524).</title>
        <authorList>
            <person name="Atanasov K.E."/>
            <person name="Altabella T."/>
            <person name="Ferrer A."/>
        </authorList>
    </citation>
    <scope>NUCLEOTIDE SEQUENCE [LARGE SCALE GENOMIC DNA]</scope>
    <source>
        <strain evidence="14 15">1H-GS9</strain>
    </source>
</reference>
<feature type="domain" description="Histidine kinase" evidence="12">
    <location>
        <begin position="254"/>
        <end position="489"/>
    </location>
</feature>
<keyword evidence="4" id="KW-0597">Phosphoprotein</keyword>
<proteinExistence type="predicted"/>
<organism evidence="14 15">
    <name type="scientific">Streptomyces formicae</name>
    <dbReference type="NCBI Taxonomy" id="1616117"/>
    <lineage>
        <taxon>Bacteria</taxon>
        <taxon>Bacillati</taxon>
        <taxon>Actinomycetota</taxon>
        <taxon>Actinomycetes</taxon>
        <taxon>Kitasatosporales</taxon>
        <taxon>Streptomycetaceae</taxon>
        <taxon>Streptomyces</taxon>
    </lineage>
</organism>
<evidence type="ECO:0000313" key="15">
    <source>
        <dbReference type="Proteomes" id="UP000828924"/>
    </source>
</evidence>
<dbReference type="EMBL" id="CP071872">
    <property type="protein sequence ID" value="UNM16639.1"/>
    <property type="molecule type" value="Genomic_DNA"/>
</dbReference>
<dbReference type="PROSITE" id="PS50109">
    <property type="entry name" value="HIS_KIN"/>
    <property type="match status" value="1"/>
</dbReference>
<dbReference type="InterPro" id="IPR003594">
    <property type="entry name" value="HATPase_dom"/>
</dbReference>
<dbReference type="Gene3D" id="3.30.565.10">
    <property type="entry name" value="Histidine kinase-like ATPase, C-terminal domain"/>
    <property type="match status" value="1"/>
</dbReference>
<dbReference type="SMART" id="SM00304">
    <property type="entry name" value="HAMP"/>
    <property type="match status" value="1"/>
</dbReference>
<dbReference type="SUPFAM" id="SSF47384">
    <property type="entry name" value="Homodimeric domain of signal transducing histidine kinase"/>
    <property type="match status" value="1"/>
</dbReference>
<comment type="catalytic activity">
    <reaction evidence="1">
        <text>ATP + protein L-histidine = ADP + protein N-phospho-L-histidine.</text>
        <dbReference type="EC" id="2.7.13.3"/>
    </reaction>
</comment>